<dbReference type="EMBL" id="FRBW01000004">
    <property type="protein sequence ID" value="SHM94117.1"/>
    <property type="molecule type" value="Genomic_DNA"/>
</dbReference>
<gene>
    <name evidence="4" type="ORF">SAMN05444272_3536</name>
</gene>
<keyword evidence="2" id="KW-0812">Transmembrane</keyword>
<dbReference type="OrthoDB" id="9812311at2"/>
<dbReference type="STRING" id="735517.SAMN05444272_3536"/>
<sequence>MTSLEKDPAIGGDGWSDATGVETGHSTDNKRRLFRGRNLALCLVLGLLVVIGVSFFRFAHHVATIRTPMDPRADAIVVLTGGTDRVERAVALLVEGRAKRLLISGVHPGTTRKQLASLTAADMPLFDCCIDLDRLAMNTVGNAAETAAWARSHEFKSLLVVTSAYHLPRAQAELQEALPEVELHAYPVYSSGLHLRAWWHNGGTIRLLMREYVKYTLARARIVVNRVFATS</sequence>
<dbReference type="InterPro" id="IPR051599">
    <property type="entry name" value="Cell_Envelope_Assoc"/>
</dbReference>
<keyword evidence="2" id="KW-1133">Transmembrane helix</keyword>
<evidence type="ECO:0000256" key="2">
    <source>
        <dbReference type="SAM" id="Phobius"/>
    </source>
</evidence>
<dbReference type="InterPro" id="IPR003848">
    <property type="entry name" value="DUF218"/>
</dbReference>
<feature type="transmembrane region" description="Helical" evidence="2">
    <location>
        <begin position="39"/>
        <end position="59"/>
    </location>
</feature>
<keyword evidence="2" id="KW-0472">Membrane</keyword>
<dbReference type="AlphaFoldDB" id="A0A1M7MSP1"/>
<dbReference type="Proteomes" id="UP000186002">
    <property type="component" value="Unassembled WGS sequence"/>
</dbReference>
<dbReference type="GO" id="GO:0005886">
    <property type="term" value="C:plasma membrane"/>
    <property type="evidence" value="ECO:0007669"/>
    <property type="project" value="TreeGrafter"/>
</dbReference>
<name>A0A1M7MSP1_9HYPH</name>
<keyword evidence="5" id="KW-1185">Reference proteome</keyword>
<feature type="domain" description="DUF218" evidence="3">
    <location>
        <begin position="74"/>
        <end position="213"/>
    </location>
</feature>
<dbReference type="RefSeq" id="WP_084082104.1">
    <property type="nucleotide sequence ID" value="NZ_FRBW01000004.1"/>
</dbReference>
<reference evidence="4 5" key="1">
    <citation type="submission" date="2016-11" db="EMBL/GenBank/DDBJ databases">
        <authorList>
            <person name="Jaros S."/>
            <person name="Januszkiewicz K."/>
            <person name="Wedrychowicz H."/>
        </authorList>
    </citation>
    <scope>NUCLEOTIDE SEQUENCE [LARGE SCALE GENOMIC DNA]</scope>
    <source>
        <strain evidence="4 5">DSM 22153</strain>
    </source>
</reference>
<dbReference type="PANTHER" id="PTHR30336:SF4">
    <property type="entry name" value="ENVELOPE BIOGENESIS FACTOR ELYC"/>
    <property type="match status" value="1"/>
</dbReference>
<evidence type="ECO:0000259" key="3">
    <source>
        <dbReference type="Pfam" id="PF02698"/>
    </source>
</evidence>
<dbReference type="GO" id="GO:0000270">
    <property type="term" value="P:peptidoglycan metabolic process"/>
    <property type="evidence" value="ECO:0007669"/>
    <property type="project" value="TreeGrafter"/>
</dbReference>
<accession>A0A1M7MSP1</accession>
<feature type="region of interest" description="Disordered" evidence="1">
    <location>
        <begin position="1"/>
        <end position="28"/>
    </location>
</feature>
<dbReference type="InterPro" id="IPR014729">
    <property type="entry name" value="Rossmann-like_a/b/a_fold"/>
</dbReference>
<dbReference type="GO" id="GO:0043164">
    <property type="term" value="P:Gram-negative-bacterium-type cell wall biogenesis"/>
    <property type="evidence" value="ECO:0007669"/>
    <property type="project" value="TreeGrafter"/>
</dbReference>
<dbReference type="Pfam" id="PF02698">
    <property type="entry name" value="DUF218"/>
    <property type="match status" value="1"/>
</dbReference>
<dbReference type="CDD" id="cd06259">
    <property type="entry name" value="YdcF-like"/>
    <property type="match status" value="1"/>
</dbReference>
<dbReference type="PANTHER" id="PTHR30336">
    <property type="entry name" value="INNER MEMBRANE PROTEIN, PROBABLE PERMEASE"/>
    <property type="match status" value="1"/>
</dbReference>
<organism evidence="4 5">
    <name type="scientific">Roseibium suaedae</name>
    <dbReference type="NCBI Taxonomy" id="735517"/>
    <lineage>
        <taxon>Bacteria</taxon>
        <taxon>Pseudomonadati</taxon>
        <taxon>Pseudomonadota</taxon>
        <taxon>Alphaproteobacteria</taxon>
        <taxon>Hyphomicrobiales</taxon>
        <taxon>Stappiaceae</taxon>
        <taxon>Roseibium</taxon>
    </lineage>
</organism>
<evidence type="ECO:0000313" key="5">
    <source>
        <dbReference type="Proteomes" id="UP000186002"/>
    </source>
</evidence>
<evidence type="ECO:0000313" key="4">
    <source>
        <dbReference type="EMBL" id="SHM94117.1"/>
    </source>
</evidence>
<proteinExistence type="predicted"/>
<evidence type="ECO:0000256" key="1">
    <source>
        <dbReference type="SAM" id="MobiDB-lite"/>
    </source>
</evidence>
<dbReference type="Gene3D" id="3.40.50.620">
    <property type="entry name" value="HUPs"/>
    <property type="match status" value="1"/>
</dbReference>
<protein>
    <submittedName>
        <fullName evidence="4">Uncharacterized SAM-binding protein YcdF, DUF218 family</fullName>
    </submittedName>
</protein>